<evidence type="ECO:0000256" key="5">
    <source>
        <dbReference type="PIRNR" id="PIRNR037489"/>
    </source>
</evidence>
<evidence type="ECO:0000256" key="3">
    <source>
        <dbReference type="ARBA" id="ARBA00022112"/>
    </source>
</evidence>
<dbReference type="PANTHER" id="PTHR13799">
    <property type="entry name" value="NGG1 INTERACTING FACTOR 3"/>
    <property type="match status" value="1"/>
</dbReference>
<organism evidence="7 8">
    <name type="scientific">Sorangium cellulosum</name>
    <name type="common">Polyangium cellulosum</name>
    <dbReference type="NCBI Taxonomy" id="56"/>
    <lineage>
        <taxon>Bacteria</taxon>
        <taxon>Pseudomonadati</taxon>
        <taxon>Myxococcota</taxon>
        <taxon>Polyangia</taxon>
        <taxon>Polyangiales</taxon>
        <taxon>Polyangiaceae</taxon>
        <taxon>Sorangium</taxon>
    </lineage>
</organism>
<dbReference type="AlphaFoldDB" id="A0A4P2Q2U9"/>
<comment type="similarity">
    <text evidence="1 5">Belongs to the GTP cyclohydrolase I type 2/NIF3 family.</text>
</comment>
<reference evidence="7 8" key="1">
    <citation type="submission" date="2015-09" db="EMBL/GenBank/DDBJ databases">
        <title>Sorangium comparison.</title>
        <authorList>
            <person name="Zaburannyi N."/>
            <person name="Bunk B."/>
            <person name="Overmann J."/>
            <person name="Mueller R."/>
        </authorList>
    </citation>
    <scope>NUCLEOTIDE SEQUENCE [LARGE SCALE GENOMIC DNA]</scope>
    <source>
        <strain evidence="7 8">So ceGT47</strain>
    </source>
</reference>
<dbReference type="InterPro" id="IPR002678">
    <property type="entry name" value="DUF34/NIF3"/>
</dbReference>
<dbReference type="PANTHER" id="PTHR13799:SF13">
    <property type="entry name" value="NIF3-LIKE PROTEIN 1"/>
    <property type="match status" value="1"/>
</dbReference>
<dbReference type="InterPro" id="IPR036069">
    <property type="entry name" value="DUF34/NIF3_sf"/>
</dbReference>
<comment type="subunit">
    <text evidence="2">Homohexamer.</text>
</comment>
<evidence type="ECO:0000313" key="7">
    <source>
        <dbReference type="EMBL" id="AUX23600.1"/>
    </source>
</evidence>
<dbReference type="InterPro" id="IPR015867">
    <property type="entry name" value="N-reg_PII/ATP_PRibTrfase_C"/>
</dbReference>
<evidence type="ECO:0000256" key="2">
    <source>
        <dbReference type="ARBA" id="ARBA00011643"/>
    </source>
</evidence>
<protein>
    <recommendedName>
        <fullName evidence="3 5">GTP cyclohydrolase 1 type 2 homolog</fullName>
    </recommendedName>
</protein>
<dbReference type="GO" id="GO:0046872">
    <property type="term" value="F:metal ion binding"/>
    <property type="evidence" value="ECO:0007669"/>
    <property type="project" value="UniProtKB-UniRule"/>
</dbReference>
<dbReference type="Gene3D" id="3.30.70.120">
    <property type="match status" value="1"/>
</dbReference>
<dbReference type="RefSeq" id="WP_129348881.1">
    <property type="nucleotide sequence ID" value="NZ_CP012670.1"/>
</dbReference>
<dbReference type="Proteomes" id="UP000295781">
    <property type="component" value="Chromosome"/>
</dbReference>
<feature type="binding site" evidence="6">
    <location>
        <position position="100"/>
    </location>
    <ligand>
        <name>a divalent metal cation</name>
        <dbReference type="ChEBI" id="CHEBI:60240"/>
        <label>1</label>
    </ligand>
</feature>
<dbReference type="Gene3D" id="3.40.1390.30">
    <property type="entry name" value="NIF3 (NGG1p interacting factor 3)-like"/>
    <property type="match status" value="1"/>
</dbReference>
<dbReference type="SUPFAM" id="SSF102705">
    <property type="entry name" value="NIF3 (NGG1p interacting factor 3)-like"/>
    <property type="match status" value="1"/>
</dbReference>
<feature type="binding site" evidence="6">
    <location>
        <position position="328"/>
    </location>
    <ligand>
        <name>a divalent metal cation</name>
        <dbReference type="ChEBI" id="CHEBI:60240"/>
        <label>1</label>
    </ligand>
</feature>
<dbReference type="InterPro" id="IPR017221">
    <property type="entry name" value="DUF34/NIF3_bac"/>
</dbReference>
<evidence type="ECO:0000256" key="1">
    <source>
        <dbReference type="ARBA" id="ARBA00006964"/>
    </source>
</evidence>
<dbReference type="NCBIfam" id="TIGR00486">
    <property type="entry name" value="YbgI_SA1388"/>
    <property type="match status" value="1"/>
</dbReference>
<dbReference type="FunFam" id="3.30.70.120:FF:000006">
    <property type="entry name" value="GTP cyclohydrolase 1 type 2 homolog"/>
    <property type="match status" value="1"/>
</dbReference>
<proteinExistence type="inferred from homology"/>
<feature type="binding site" evidence="6">
    <location>
        <position position="66"/>
    </location>
    <ligand>
        <name>a divalent metal cation</name>
        <dbReference type="ChEBI" id="CHEBI:60240"/>
        <label>1</label>
    </ligand>
</feature>
<evidence type="ECO:0000313" key="8">
    <source>
        <dbReference type="Proteomes" id="UP000295781"/>
    </source>
</evidence>
<name>A0A4P2Q2U9_SORCE</name>
<dbReference type="OrthoDB" id="9792792at2"/>
<keyword evidence="4 5" id="KW-0479">Metal-binding</keyword>
<dbReference type="FunFam" id="3.40.1390.30:FF:000001">
    <property type="entry name" value="GTP cyclohydrolase 1 type 2"/>
    <property type="match status" value="1"/>
</dbReference>
<evidence type="ECO:0000256" key="6">
    <source>
        <dbReference type="PIRSR" id="PIRSR602678-1"/>
    </source>
</evidence>
<sequence length="365" mass="38302">MALLKDVLAALESIAPLRFAEPWDNVGLLAGDPARPSSAALLAIDYTPEVAREARDLGCDLVVAYHPPLFEAVKRVVAPSPVFEAIRDGIALYSPHTALDVAEGGTNDVLADALGMAAERAPLKRAPSRAWQHKLVVFVPEERADAVADAIAAAGGGRIGRYSRCSFRTTGTGTFLGEEGSNPTVGAKGRLERVAEVRLEMVVPRDRTEAALQAMRAAHPYEEVAFDLVELAVEPLRAGIGRIGPLAGAAPVSELLGRIKAGLGIDALLVAGPEGRVVSRAATCAGAGGALLDDAIAQGAELFLTGELRHHDALRAASAGVTVVAALHSNSERAALKRLAARLRAEIPSLRVDVSLRDRDPFSIR</sequence>
<dbReference type="Pfam" id="PF01784">
    <property type="entry name" value="DUF34_NIF3"/>
    <property type="match status" value="1"/>
</dbReference>
<dbReference type="EMBL" id="CP012670">
    <property type="protein sequence ID" value="AUX23600.1"/>
    <property type="molecule type" value="Genomic_DNA"/>
</dbReference>
<gene>
    <name evidence="7" type="ORF">SOCEGT47_041270</name>
</gene>
<dbReference type="GO" id="GO:0005737">
    <property type="term" value="C:cytoplasm"/>
    <property type="evidence" value="ECO:0007669"/>
    <property type="project" value="TreeGrafter"/>
</dbReference>
<dbReference type="PIRSF" id="PIRSF037489">
    <property type="entry name" value="UCP037489_NIF3_YqfO"/>
    <property type="match status" value="1"/>
</dbReference>
<evidence type="ECO:0000256" key="4">
    <source>
        <dbReference type="ARBA" id="ARBA00022723"/>
    </source>
</evidence>
<feature type="binding site" evidence="6">
    <location>
        <position position="332"/>
    </location>
    <ligand>
        <name>a divalent metal cation</name>
        <dbReference type="ChEBI" id="CHEBI:60240"/>
        <label>1</label>
    </ligand>
</feature>
<accession>A0A4P2Q2U9</accession>